<proteinExistence type="predicted"/>
<feature type="non-terminal residue" evidence="1">
    <location>
        <position position="1"/>
    </location>
</feature>
<keyword evidence="2" id="KW-1185">Reference proteome</keyword>
<gene>
    <name evidence="1" type="ORF">GBAR_LOCUS3857</name>
</gene>
<dbReference type="EMBL" id="CASHTH010000554">
    <property type="protein sequence ID" value="CAI8004218.1"/>
    <property type="molecule type" value="Genomic_DNA"/>
</dbReference>
<sequence length="64" mass="6990">LLCSANVSIVFDNVVVSGNQGKNGGNVFIEFTGWSTLWSISVSFLNSRYSMVLLILEVVSVYSQ</sequence>
<name>A0AA35R6H6_GEOBA</name>
<dbReference type="Proteomes" id="UP001174909">
    <property type="component" value="Unassembled WGS sequence"/>
</dbReference>
<accession>A0AA35R6H6</accession>
<comment type="caution">
    <text evidence="1">The sequence shown here is derived from an EMBL/GenBank/DDBJ whole genome shotgun (WGS) entry which is preliminary data.</text>
</comment>
<organism evidence="1 2">
    <name type="scientific">Geodia barretti</name>
    <name type="common">Barrett's horny sponge</name>
    <dbReference type="NCBI Taxonomy" id="519541"/>
    <lineage>
        <taxon>Eukaryota</taxon>
        <taxon>Metazoa</taxon>
        <taxon>Porifera</taxon>
        <taxon>Demospongiae</taxon>
        <taxon>Heteroscleromorpha</taxon>
        <taxon>Tetractinellida</taxon>
        <taxon>Astrophorina</taxon>
        <taxon>Geodiidae</taxon>
        <taxon>Geodia</taxon>
    </lineage>
</organism>
<protein>
    <submittedName>
        <fullName evidence="1">Uncharacterized protein</fullName>
    </submittedName>
</protein>
<evidence type="ECO:0000313" key="1">
    <source>
        <dbReference type="EMBL" id="CAI8004218.1"/>
    </source>
</evidence>
<reference evidence="1" key="1">
    <citation type="submission" date="2023-03" db="EMBL/GenBank/DDBJ databases">
        <authorList>
            <person name="Steffen K."/>
            <person name="Cardenas P."/>
        </authorList>
    </citation>
    <scope>NUCLEOTIDE SEQUENCE</scope>
</reference>
<dbReference type="AlphaFoldDB" id="A0AA35R6H6"/>
<evidence type="ECO:0000313" key="2">
    <source>
        <dbReference type="Proteomes" id="UP001174909"/>
    </source>
</evidence>